<dbReference type="EMBL" id="GDKF01009580">
    <property type="protein sequence ID" value="JAT69042.1"/>
    <property type="molecule type" value="Transcribed_RNA"/>
</dbReference>
<dbReference type="InterPro" id="IPR012677">
    <property type="entry name" value="Nucleotide-bd_a/b_plait_sf"/>
</dbReference>
<gene>
    <name evidence="4" type="ORF">g.38057</name>
</gene>
<feature type="region of interest" description="Disordered" evidence="2">
    <location>
        <begin position="151"/>
        <end position="192"/>
    </location>
</feature>
<dbReference type="PANTHER" id="PTHR32343">
    <property type="entry name" value="SERINE/ARGININE-RICH SPLICING FACTOR"/>
    <property type="match status" value="1"/>
</dbReference>
<sequence>MDTHSPWQGINSTSYPSNAALESLEQALSGMPSVGADSIETLLSMRSSLEGPPSPQFHLPTSYPGLQTHASPSLTAPDHLETYSCPNLNSFLEVGPLYSSLGSISGAGGQALDGLQAPSATPSWNDTQGQVLAQALRNILLLKNWSLNTSGSEVTAAPHPPSRQVATLQPSAAAPSPGTGRSSPRGAPHASAEKIQRTVYVSDLSQDLTEAAISAAFLSCGSIVDCRICGDTQGPLRFAFIEFCSVEAAQKAVSRSGQLVGNCIVRVSPSKTAIVPVSNTYLPRSSSEWEQVARTVYVTNVDRRLEREALRTFFSEACGPVSRLRLLGDGHHATKIAFVEFFSRSSAHQALTCSGTMLGGSPLRVSPSKTPLRTGSGSSRSGRSSLS</sequence>
<feature type="compositionally biased region" description="Low complexity" evidence="2">
    <location>
        <begin position="372"/>
        <end position="387"/>
    </location>
</feature>
<evidence type="ECO:0000256" key="1">
    <source>
        <dbReference type="PROSITE-ProRule" id="PRU00176"/>
    </source>
</evidence>
<protein>
    <recommendedName>
        <fullName evidence="3">RRM domain-containing protein</fullName>
    </recommendedName>
</protein>
<feature type="region of interest" description="Disordered" evidence="2">
    <location>
        <begin position="362"/>
        <end position="387"/>
    </location>
</feature>
<dbReference type="SUPFAM" id="SSF54928">
    <property type="entry name" value="RNA-binding domain, RBD"/>
    <property type="match status" value="2"/>
</dbReference>
<dbReference type="GO" id="GO:0003723">
    <property type="term" value="F:RNA binding"/>
    <property type="evidence" value="ECO:0007669"/>
    <property type="project" value="UniProtKB-UniRule"/>
</dbReference>
<dbReference type="InterPro" id="IPR000504">
    <property type="entry name" value="RRM_dom"/>
</dbReference>
<keyword evidence="1" id="KW-0694">RNA-binding</keyword>
<evidence type="ECO:0000259" key="3">
    <source>
        <dbReference type="PROSITE" id="PS50102"/>
    </source>
</evidence>
<dbReference type="AlphaFoldDB" id="A0A1D1ZPY6"/>
<feature type="region of interest" description="Disordered" evidence="2">
    <location>
        <begin position="46"/>
        <end position="73"/>
    </location>
</feature>
<evidence type="ECO:0000256" key="2">
    <source>
        <dbReference type="SAM" id="MobiDB-lite"/>
    </source>
</evidence>
<organism evidence="4">
    <name type="scientific">Auxenochlorella protothecoides</name>
    <name type="common">Green microalga</name>
    <name type="synonym">Chlorella protothecoides</name>
    <dbReference type="NCBI Taxonomy" id="3075"/>
    <lineage>
        <taxon>Eukaryota</taxon>
        <taxon>Viridiplantae</taxon>
        <taxon>Chlorophyta</taxon>
        <taxon>core chlorophytes</taxon>
        <taxon>Trebouxiophyceae</taxon>
        <taxon>Chlorellales</taxon>
        <taxon>Chlorellaceae</taxon>
        <taxon>Auxenochlorella</taxon>
    </lineage>
</organism>
<feature type="domain" description="RRM" evidence="3">
    <location>
        <begin position="197"/>
        <end position="272"/>
    </location>
</feature>
<dbReference type="SMART" id="SM00360">
    <property type="entry name" value="RRM"/>
    <property type="match status" value="2"/>
</dbReference>
<accession>A0A1D1ZPY6</accession>
<dbReference type="InterPro" id="IPR035979">
    <property type="entry name" value="RBD_domain_sf"/>
</dbReference>
<name>A0A1D1ZPY6_AUXPR</name>
<feature type="compositionally biased region" description="Polar residues" evidence="2">
    <location>
        <begin position="64"/>
        <end position="73"/>
    </location>
</feature>
<proteinExistence type="predicted"/>
<dbReference type="Pfam" id="PF00076">
    <property type="entry name" value="RRM_1"/>
    <property type="match status" value="2"/>
</dbReference>
<feature type="domain" description="RRM" evidence="3">
    <location>
        <begin position="294"/>
        <end position="370"/>
    </location>
</feature>
<dbReference type="PROSITE" id="PS50102">
    <property type="entry name" value="RRM"/>
    <property type="match status" value="2"/>
</dbReference>
<dbReference type="Gene3D" id="3.30.70.330">
    <property type="match status" value="2"/>
</dbReference>
<evidence type="ECO:0000313" key="4">
    <source>
        <dbReference type="EMBL" id="JAT69042.1"/>
    </source>
</evidence>
<dbReference type="PANTHER" id="PTHR32343:SF22">
    <property type="entry name" value="LD29830P"/>
    <property type="match status" value="1"/>
</dbReference>
<reference evidence="4" key="1">
    <citation type="submission" date="2015-08" db="EMBL/GenBank/DDBJ databases">
        <authorList>
            <person name="Babu N.S."/>
            <person name="Beckwith C.J."/>
            <person name="Beseler K.G."/>
            <person name="Brison A."/>
            <person name="Carone J.V."/>
            <person name="Caskin T.P."/>
            <person name="Diamond M."/>
            <person name="Durham M.E."/>
            <person name="Foxe J.M."/>
            <person name="Go M."/>
            <person name="Henderson B.A."/>
            <person name="Jones I.B."/>
            <person name="McGettigan J.A."/>
            <person name="Micheletti S.J."/>
            <person name="Nasrallah M.E."/>
            <person name="Ortiz D."/>
            <person name="Piller C.R."/>
            <person name="Privatt S.R."/>
            <person name="Schneider S.L."/>
            <person name="Sharp S."/>
            <person name="Smith T.C."/>
            <person name="Stanton J.D."/>
            <person name="Ullery H.E."/>
            <person name="Wilson R.J."/>
            <person name="Serrano M.G."/>
            <person name="Buck G."/>
            <person name="Lee V."/>
            <person name="Wang Y."/>
            <person name="Carvalho R."/>
            <person name="Voegtly L."/>
            <person name="Shi R."/>
            <person name="Duckworth R."/>
            <person name="Johnson A."/>
            <person name="Loviza R."/>
            <person name="Walstead R."/>
            <person name="Shah Z."/>
            <person name="Kiflezghi M."/>
            <person name="Wade K."/>
            <person name="Ball S.L."/>
            <person name="Bradley K.W."/>
            <person name="Asai D.J."/>
            <person name="Bowman C.A."/>
            <person name="Russell D.A."/>
            <person name="Pope W.H."/>
            <person name="Jacobs-Sera D."/>
            <person name="Hendrix R.W."/>
            <person name="Hatfull G.F."/>
        </authorList>
    </citation>
    <scope>NUCLEOTIDE SEQUENCE</scope>
</reference>